<dbReference type="AlphaFoldDB" id="A0A223I0B7"/>
<dbReference type="RefSeq" id="WP_015311036.1">
    <property type="nucleotide sequence ID" value="NZ_CP016893.1"/>
</dbReference>
<dbReference type="Pfam" id="PF13280">
    <property type="entry name" value="WYL"/>
    <property type="match status" value="1"/>
</dbReference>
<dbReference type="Proteomes" id="UP000214975">
    <property type="component" value="Chromosome"/>
</dbReference>
<dbReference type="InterPro" id="IPR036390">
    <property type="entry name" value="WH_DNA-bd_sf"/>
</dbReference>
<dbReference type="PANTHER" id="PTHR34580:SF9">
    <property type="entry name" value="SLL5097 PROTEIN"/>
    <property type="match status" value="1"/>
</dbReference>
<dbReference type="PANTHER" id="PTHR34580">
    <property type="match status" value="1"/>
</dbReference>
<dbReference type="InterPro" id="IPR057727">
    <property type="entry name" value="WCX_dom"/>
</dbReference>
<dbReference type="PROSITE" id="PS52050">
    <property type="entry name" value="WYL"/>
    <property type="match status" value="1"/>
</dbReference>
<evidence type="ECO:0000259" key="1">
    <source>
        <dbReference type="Pfam" id="PF13280"/>
    </source>
</evidence>
<dbReference type="Pfam" id="PF25583">
    <property type="entry name" value="WCX"/>
    <property type="match status" value="1"/>
</dbReference>
<dbReference type="EMBL" id="CP016893">
    <property type="protein sequence ID" value="AST58163.1"/>
    <property type="molecule type" value="Genomic_DNA"/>
</dbReference>
<name>A0A223I0B7_THETR</name>
<dbReference type="InterPro" id="IPR026881">
    <property type="entry name" value="WYL_dom"/>
</dbReference>
<proteinExistence type="predicted"/>
<evidence type="ECO:0000313" key="3">
    <source>
        <dbReference type="EMBL" id="AST58163.1"/>
    </source>
</evidence>
<dbReference type="InterPro" id="IPR051534">
    <property type="entry name" value="CBASS_pafABC_assoc_protein"/>
</dbReference>
<protein>
    <submittedName>
        <fullName evidence="3">DeoR transcriptional regulator</fullName>
    </submittedName>
</protein>
<sequence length="334" mass="39757">MIKNGDSTQLERQWKILSILSWENNGMTINQIYQRLAKNFGEEVSTKTIKRDLDDLTMVFPIYEEGEGRGTTYTLEKYKIHDFIFSVQELFALFFTREIIRKYDTSEIGKMALNFIERIISYIPSIYDDYIDRLYRTFLIQKDIDSDKNVTLDMLETINDAIIYKKSIKMRYYSFTSDTETEREVDPYLIYEKEGHYYLTGFCKLHNEIRDFRISRIKKIKLLDKSFEISPNFDKSKYYKYTWNILKGSTKYRVQIRFVGNAARLVKEYEGYRADEIVENNDGSILFIKVVSQLDEIKRWVLGFGCEAEVISPDEFKDMINDEIIKMAKKIRSE</sequence>
<dbReference type="SUPFAM" id="SSF46785">
    <property type="entry name" value="Winged helix' DNA-binding domain"/>
    <property type="match status" value="1"/>
</dbReference>
<organism evidence="3 4">
    <name type="scientific">Thermoanaerobacterium thermosaccharolyticum</name>
    <name type="common">Clostridium thermosaccharolyticum</name>
    <dbReference type="NCBI Taxonomy" id="1517"/>
    <lineage>
        <taxon>Bacteria</taxon>
        <taxon>Bacillati</taxon>
        <taxon>Bacillota</taxon>
        <taxon>Clostridia</taxon>
        <taxon>Thermoanaerobacterales</taxon>
        <taxon>Thermoanaerobacteraceae</taxon>
        <taxon>Thermoanaerobacterium</taxon>
    </lineage>
</organism>
<feature type="domain" description="WCX" evidence="2">
    <location>
        <begin position="251"/>
        <end position="327"/>
    </location>
</feature>
<feature type="domain" description="WYL" evidence="1">
    <location>
        <begin position="154"/>
        <end position="221"/>
    </location>
</feature>
<reference evidence="3 4" key="1">
    <citation type="submission" date="2016-08" db="EMBL/GenBank/DDBJ databases">
        <title>A novel genetic cassette of butanologenic Thermoanaerobacterium thermosaccharolyticum that directly convert cellulose to butanol.</title>
        <authorList>
            <person name="Li T."/>
            <person name="He J."/>
        </authorList>
    </citation>
    <scope>NUCLEOTIDE SEQUENCE [LARGE SCALE GENOMIC DNA]</scope>
    <source>
        <strain evidence="3 4">TG57</strain>
    </source>
</reference>
<evidence type="ECO:0000313" key="4">
    <source>
        <dbReference type="Proteomes" id="UP000214975"/>
    </source>
</evidence>
<gene>
    <name evidence="3" type="ORF">Thert_02240</name>
</gene>
<accession>A0A223I0B7</accession>
<evidence type="ECO:0000259" key="2">
    <source>
        <dbReference type="Pfam" id="PF25583"/>
    </source>
</evidence>